<evidence type="ECO:0000313" key="2">
    <source>
        <dbReference type="Proteomes" id="UP001500827"/>
    </source>
</evidence>
<reference evidence="2" key="1">
    <citation type="journal article" date="2019" name="Int. J. Syst. Evol. Microbiol.">
        <title>The Global Catalogue of Microorganisms (GCM) 10K type strain sequencing project: providing services to taxonomists for standard genome sequencing and annotation.</title>
        <authorList>
            <consortium name="The Broad Institute Genomics Platform"/>
            <consortium name="The Broad Institute Genome Sequencing Center for Infectious Disease"/>
            <person name="Wu L."/>
            <person name="Ma J."/>
        </authorList>
    </citation>
    <scope>NUCLEOTIDE SEQUENCE [LARGE SCALE GENOMIC DNA]</scope>
    <source>
        <strain evidence="2">JCM 17543</strain>
    </source>
</reference>
<protein>
    <submittedName>
        <fullName evidence="1">Uncharacterized protein</fullName>
    </submittedName>
</protein>
<dbReference type="Proteomes" id="UP001500827">
    <property type="component" value="Unassembled WGS sequence"/>
</dbReference>
<comment type="caution">
    <text evidence="1">The sequence shown here is derived from an EMBL/GenBank/DDBJ whole genome shotgun (WGS) entry which is preliminary data.</text>
</comment>
<accession>A0ABP7LAR7</accession>
<proteinExistence type="predicted"/>
<organism evidence="1 2">
    <name type="scientific">Sphingomonas limnosediminicola</name>
    <dbReference type="NCBI Taxonomy" id="940133"/>
    <lineage>
        <taxon>Bacteria</taxon>
        <taxon>Pseudomonadati</taxon>
        <taxon>Pseudomonadota</taxon>
        <taxon>Alphaproteobacteria</taxon>
        <taxon>Sphingomonadales</taxon>
        <taxon>Sphingomonadaceae</taxon>
        <taxon>Sphingomonas</taxon>
    </lineage>
</organism>
<sequence>MLGAGRVRAAGLDILDVKEAAADAFADLPLQLGGAPADLKIVADGDVAAAVVEQMRNGILAEELPHFVEARVAVEAGQEWVAADPR</sequence>
<name>A0ABP7LAR7_9SPHN</name>
<keyword evidence="2" id="KW-1185">Reference proteome</keyword>
<evidence type="ECO:0000313" key="1">
    <source>
        <dbReference type="EMBL" id="GAA3898207.1"/>
    </source>
</evidence>
<gene>
    <name evidence="1" type="ORF">GCM10022276_16480</name>
</gene>
<dbReference type="EMBL" id="BAABBM010000001">
    <property type="protein sequence ID" value="GAA3898207.1"/>
    <property type="molecule type" value="Genomic_DNA"/>
</dbReference>